<name>A0ABT1WAZ8_9PROT</name>
<protein>
    <submittedName>
        <fullName evidence="2">Hint domain-containing protein</fullName>
    </submittedName>
</protein>
<proteinExistence type="predicted"/>
<keyword evidence="3" id="KW-1185">Reference proteome</keyword>
<comment type="caution">
    <text evidence="2">The sequence shown here is derived from an EMBL/GenBank/DDBJ whole genome shotgun (WGS) entry which is preliminary data.</text>
</comment>
<dbReference type="Pfam" id="PF13403">
    <property type="entry name" value="Hint_2"/>
    <property type="match status" value="1"/>
</dbReference>
<organism evidence="2 3">
    <name type="scientific">Endosaccharibacter trunci</name>
    <dbReference type="NCBI Taxonomy" id="2812733"/>
    <lineage>
        <taxon>Bacteria</taxon>
        <taxon>Pseudomonadati</taxon>
        <taxon>Pseudomonadota</taxon>
        <taxon>Alphaproteobacteria</taxon>
        <taxon>Acetobacterales</taxon>
        <taxon>Acetobacteraceae</taxon>
        <taxon>Endosaccharibacter</taxon>
    </lineage>
</organism>
<dbReference type="EMBL" id="JAMSKV010000022">
    <property type="protein sequence ID" value="MCQ8280074.1"/>
    <property type="molecule type" value="Genomic_DNA"/>
</dbReference>
<sequence length="572" mass="60143">MAAALVSINAGVATIYSSGDLSALVGVSGLSQIIIARTANTPAGDPVIVNLSNSIAGVSLASSISILNGATALVGAGILNAGVATTLTVNGGIADLQGSTLGASALNRIDVGPQGGEIKVEPTGLSVGLLSVPVRFVDANGALTTAVPQNFVMDFPQSTDIPASYNISTNTTTIGDGVSVLGILGSGRTITLSGDVFNLRTTGTAHGFPTTVSYSTDFKQSDGSGGIITCFLAGSLIRTPTGQVAVEDLRTGDEIVAFVDGRETVRSLRWAGHARSTVQPGLPNDEGGYPVRIRAGALADGVPFKDMLVTPEHCLLLKGRFVPARMLVNGRSVFYDTSFTSFEYFHIETEPHSIIMADGVLTESYLDTGNRGSFRQSGTVISFQPSRGLSWDDAAAPLDVSRAFVEPLFRAIETRADWAELPPAPRAALLQDAHLRLVTDSGVVLRQAREQGGRMTFMIPAGIETVRIVSNSSRPCDVIGPFLDDRRELGVAVGAVSVFEGNHERRLTIHMESETLPGWHAREGAFRWTSGDALLPLGERMPNGIALLTIEIKAAGPYFVTGSVEEARVRRA</sequence>
<evidence type="ECO:0000259" key="1">
    <source>
        <dbReference type="Pfam" id="PF13403"/>
    </source>
</evidence>
<dbReference type="SUPFAM" id="SSF51294">
    <property type="entry name" value="Hedgehog/intein (Hint) domain"/>
    <property type="match status" value="1"/>
</dbReference>
<dbReference type="Gene3D" id="2.170.16.10">
    <property type="entry name" value="Hedgehog/Intein (Hint) domain"/>
    <property type="match status" value="1"/>
</dbReference>
<evidence type="ECO:0000313" key="2">
    <source>
        <dbReference type="EMBL" id="MCQ8280074.1"/>
    </source>
</evidence>
<feature type="domain" description="Hedgehog/Intein (Hint)" evidence="1">
    <location>
        <begin position="229"/>
        <end position="368"/>
    </location>
</feature>
<evidence type="ECO:0000313" key="3">
    <source>
        <dbReference type="Proteomes" id="UP001524587"/>
    </source>
</evidence>
<dbReference type="InterPro" id="IPR036844">
    <property type="entry name" value="Hint_dom_sf"/>
</dbReference>
<dbReference type="Proteomes" id="UP001524587">
    <property type="component" value="Unassembled WGS sequence"/>
</dbReference>
<dbReference type="InterPro" id="IPR028992">
    <property type="entry name" value="Hedgehog/Intein_dom"/>
</dbReference>
<accession>A0ABT1WAZ8</accession>
<dbReference type="RefSeq" id="WP_422865562.1">
    <property type="nucleotide sequence ID" value="NZ_JAMSKV010000022.1"/>
</dbReference>
<reference evidence="2 3" key="1">
    <citation type="submission" date="2022-06" db="EMBL/GenBank/DDBJ databases">
        <title>Endosaccharibacter gen. nov., sp. nov., endophytic bacteria isolated from sugarcane.</title>
        <authorList>
            <person name="Pitiwittayakul N."/>
            <person name="Yukphan P."/>
            <person name="Charoenyingcharoen P."/>
            <person name="Tanasupawat S."/>
        </authorList>
    </citation>
    <scope>NUCLEOTIDE SEQUENCE [LARGE SCALE GENOMIC DNA]</scope>
    <source>
        <strain evidence="2 3">KSS8</strain>
    </source>
</reference>
<gene>
    <name evidence="2" type="ORF">NFI95_16655</name>
</gene>